<evidence type="ECO:0000313" key="2">
    <source>
        <dbReference type="Proteomes" id="UP001548587"/>
    </source>
</evidence>
<accession>A0ABV2CES9</accession>
<dbReference type="Pfam" id="PF00577">
    <property type="entry name" value="Usher"/>
    <property type="match status" value="1"/>
</dbReference>
<organism evidence="1 2">
    <name type="scientific">Burkholderia sola</name>
    <dbReference type="NCBI Taxonomy" id="2843302"/>
    <lineage>
        <taxon>Bacteria</taxon>
        <taxon>Pseudomonadati</taxon>
        <taxon>Pseudomonadota</taxon>
        <taxon>Betaproteobacteria</taxon>
        <taxon>Burkholderiales</taxon>
        <taxon>Burkholderiaceae</taxon>
        <taxon>Burkholderia</taxon>
        <taxon>Burkholderia cepacia complex</taxon>
    </lineage>
</organism>
<reference evidence="1 2" key="1">
    <citation type="submission" date="2024-06" db="EMBL/GenBank/DDBJ databases">
        <title>Burkholderia sola in Mexico.</title>
        <authorList>
            <person name="Estrada P."/>
        </authorList>
    </citation>
    <scope>NUCLEOTIDE SEQUENCE [LARGE SCALE GENOMIC DNA]</scope>
    <source>
        <strain evidence="1 2">CpTa8-5</strain>
    </source>
</reference>
<protein>
    <submittedName>
        <fullName evidence="1">Fimbria/pilus outer membrane usher protein</fullName>
    </submittedName>
</protein>
<comment type="caution">
    <text evidence="1">The sequence shown here is derived from an EMBL/GenBank/DDBJ whole genome shotgun (WGS) entry which is preliminary data.</text>
</comment>
<gene>
    <name evidence="1" type="ORF">ABXL37_25510</name>
</gene>
<dbReference type="PANTHER" id="PTHR30451">
    <property type="entry name" value="OUTER MEMBRANE USHER PROTEIN"/>
    <property type="match status" value="1"/>
</dbReference>
<keyword evidence="2" id="KW-1185">Reference proteome</keyword>
<dbReference type="Proteomes" id="UP001548587">
    <property type="component" value="Unassembled WGS sequence"/>
</dbReference>
<proteinExistence type="predicted"/>
<dbReference type="EMBL" id="JBEWCH010000020">
    <property type="protein sequence ID" value="MET1477617.1"/>
    <property type="molecule type" value="Genomic_DNA"/>
</dbReference>
<dbReference type="InterPro" id="IPR000015">
    <property type="entry name" value="Fimb_usher"/>
</dbReference>
<sequence length="62" mass="6636">MSHIRPCSQARRCRGYAPVIRGVATSNAHVAVSQNGAVLYETNVAPGPFEINVAAAQPDRCR</sequence>
<dbReference type="PANTHER" id="PTHR30451:SF5">
    <property type="entry name" value="SLR0019 PROTEIN"/>
    <property type="match status" value="1"/>
</dbReference>
<name>A0ABV2CES9_9BURK</name>
<dbReference type="Gene3D" id="2.60.40.3110">
    <property type="match status" value="1"/>
</dbReference>
<evidence type="ECO:0000313" key="1">
    <source>
        <dbReference type="EMBL" id="MET1477617.1"/>
    </source>
</evidence>